<feature type="compositionally biased region" description="Basic residues" evidence="1">
    <location>
        <begin position="393"/>
        <end position="405"/>
    </location>
</feature>
<feature type="compositionally biased region" description="Basic and acidic residues" evidence="1">
    <location>
        <begin position="336"/>
        <end position="345"/>
    </location>
</feature>
<feature type="compositionally biased region" description="Low complexity" evidence="1">
    <location>
        <begin position="150"/>
        <end position="160"/>
    </location>
</feature>
<dbReference type="EMBL" id="CAJPEV010003675">
    <property type="protein sequence ID" value="CAG0900305.1"/>
    <property type="molecule type" value="Genomic_DNA"/>
</dbReference>
<organism evidence="2">
    <name type="scientific">Darwinula stevensoni</name>
    <dbReference type="NCBI Taxonomy" id="69355"/>
    <lineage>
        <taxon>Eukaryota</taxon>
        <taxon>Metazoa</taxon>
        <taxon>Ecdysozoa</taxon>
        <taxon>Arthropoda</taxon>
        <taxon>Crustacea</taxon>
        <taxon>Oligostraca</taxon>
        <taxon>Ostracoda</taxon>
        <taxon>Podocopa</taxon>
        <taxon>Podocopida</taxon>
        <taxon>Darwinulocopina</taxon>
        <taxon>Darwinuloidea</taxon>
        <taxon>Darwinulidae</taxon>
        <taxon>Darwinula</taxon>
    </lineage>
</organism>
<feature type="compositionally biased region" description="Basic and acidic residues" evidence="1">
    <location>
        <begin position="364"/>
        <end position="389"/>
    </location>
</feature>
<accession>A0A7R9ACE8</accession>
<dbReference type="EMBL" id="LR903192">
    <property type="protein sequence ID" value="CAD7251620.1"/>
    <property type="molecule type" value="Genomic_DNA"/>
</dbReference>
<proteinExistence type="predicted"/>
<feature type="compositionally biased region" description="Basic residues" evidence="1">
    <location>
        <begin position="176"/>
        <end position="203"/>
    </location>
</feature>
<feature type="compositionally biased region" description="Basic and acidic residues" evidence="1">
    <location>
        <begin position="217"/>
        <end position="226"/>
    </location>
</feature>
<feature type="compositionally biased region" description="Low complexity" evidence="1">
    <location>
        <begin position="85"/>
        <end position="104"/>
    </location>
</feature>
<evidence type="ECO:0000313" key="2">
    <source>
        <dbReference type="EMBL" id="CAD7251620.1"/>
    </source>
</evidence>
<reference evidence="2" key="1">
    <citation type="submission" date="2020-11" db="EMBL/GenBank/DDBJ databases">
        <authorList>
            <person name="Tran Van P."/>
        </authorList>
    </citation>
    <scope>NUCLEOTIDE SEQUENCE</scope>
</reference>
<feature type="compositionally biased region" description="Low complexity" evidence="1">
    <location>
        <begin position="264"/>
        <end position="282"/>
    </location>
</feature>
<sequence>MKARKATRTEWSSWNLPSQNSDGKREVPRSSEIPYKSGHRGWNPTVKSSIPQHLSASIGILLSSTAIDHGQYSFPSVSVSVRPSLRLSGGSSGPMRSPRTPRSSITVDIAGGRGADREETWSFTHTDEDEIERRKRETDVDSEPEEMQQMRRNNNQNNKGSSEEGEGVHGGNGGGHKNRQGSKRRNHQGSQKHHGNGNGRRKQHGNDWDLGGTDMEENSRQKRETDVESDQDWMQQMRRDQGKSKISESNEGNLEGGQKHNHGRNQNGHNHNNHNNHNQKGSSGEEGHGGRGGRRKHRQNGKGRNHEGSQEHHGHDNGRRKEHGNDGDLEGTDTEETWRRKREIDLESDPDWMQQMRHDKSKRKSSESNEGNHEGGDKHNHGGNHDHGSNHNHGGKHKGKKHKHHNHDDNCNGRSCGCPTCGGSMNWGGSSNTTIIIKKKPIDVQPVDEFQPE</sequence>
<dbReference type="Proteomes" id="UP000677054">
    <property type="component" value="Unassembled WGS sequence"/>
</dbReference>
<name>A0A7R9ACE8_9CRUS</name>
<feature type="compositionally biased region" description="Basic and acidic residues" evidence="1">
    <location>
        <begin position="237"/>
        <end position="248"/>
    </location>
</feature>
<dbReference type="AlphaFoldDB" id="A0A7R9ACE8"/>
<evidence type="ECO:0000313" key="3">
    <source>
        <dbReference type="Proteomes" id="UP000677054"/>
    </source>
</evidence>
<feature type="compositionally biased region" description="Polar residues" evidence="1">
    <location>
        <begin position="9"/>
        <end position="21"/>
    </location>
</feature>
<feature type="region of interest" description="Disordered" evidence="1">
    <location>
        <begin position="1"/>
        <end position="46"/>
    </location>
</feature>
<gene>
    <name evidence="2" type="ORF">DSTB1V02_LOCUS11382</name>
</gene>
<evidence type="ECO:0000256" key="1">
    <source>
        <dbReference type="SAM" id="MobiDB-lite"/>
    </source>
</evidence>
<feature type="compositionally biased region" description="Basic and acidic residues" evidence="1">
    <location>
        <begin position="304"/>
        <end position="326"/>
    </location>
</feature>
<keyword evidence="3" id="KW-1185">Reference proteome</keyword>
<protein>
    <submittedName>
        <fullName evidence="2">Uncharacterized protein</fullName>
    </submittedName>
</protein>
<feature type="region of interest" description="Disordered" evidence="1">
    <location>
        <begin position="85"/>
        <end position="410"/>
    </location>
</feature>
<feature type="compositionally biased region" description="Basic residues" evidence="1">
    <location>
        <begin position="291"/>
        <end position="303"/>
    </location>
</feature>